<protein>
    <submittedName>
        <fullName evidence="7">Uncharacterized protein PB18E9.04c-like</fullName>
    </submittedName>
</protein>
<feature type="compositionally biased region" description="Polar residues" evidence="2">
    <location>
        <begin position="74"/>
        <end position="97"/>
    </location>
</feature>
<keyword evidence="6" id="KW-1185">Reference proteome</keyword>
<feature type="region of interest" description="Disordered" evidence="2">
    <location>
        <begin position="1"/>
        <end position="207"/>
    </location>
</feature>
<dbReference type="SUPFAM" id="SSF82671">
    <property type="entry name" value="SEA domain"/>
    <property type="match status" value="1"/>
</dbReference>
<dbReference type="OrthoDB" id="10040649at2759"/>
<feature type="compositionally biased region" description="Low complexity" evidence="2">
    <location>
        <begin position="151"/>
        <end position="179"/>
    </location>
</feature>
<evidence type="ECO:0000256" key="1">
    <source>
        <dbReference type="ARBA" id="ARBA00023319"/>
    </source>
</evidence>
<name>A0A8N5I2D8_GEOFO</name>
<dbReference type="Pfam" id="PF00041">
    <property type="entry name" value="fn3"/>
    <property type="match status" value="1"/>
</dbReference>
<evidence type="ECO:0000256" key="2">
    <source>
        <dbReference type="SAM" id="MobiDB-lite"/>
    </source>
</evidence>
<dbReference type="InterPro" id="IPR003961">
    <property type="entry name" value="FN3_dom"/>
</dbReference>
<feature type="transmembrane region" description="Helical" evidence="3">
    <location>
        <begin position="456"/>
        <end position="482"/>
    </location>
</feature>
<dbReference type="PROSITE" id="PS50835">
    <property type="entry name" value="IG_LIKE"/>
    <property type="match status" value="1"/>
</dbReference>
<dbReference type="InterPro" id="IPR036116">
    <property type="entry name" value="FN3_sf"/>
</dbReference>
<feature type="domain" description="Ig-like" evidence="4">
    <location>
        <begin position="205"/>
        <end position="311"/>
    </location>
</feature>
<dbReference type="Pfam" id="PF01390">
    <property type="entry name" value="SEA"/>
    <property type="match status" value="1"/>
</dbReference>
<evidence type="ECO:0000313" key="6">
    <source>
        <dbReference type="Proteomes" id="UP000504602"/>
    </source>
</evidence>
<dbReference type="Proteomes" id="UP000504602">
    <property type="component" value="Unplaced"/>
</dbReference>
<keyword evidence="3" id="KW-1133">Transmembrane helix</keyword>
<reference evidence="7" key="1">
    <citation type="submission" date="2025-08" db="UniProtKB">
        <authorList>
            <consortium name="RefSeq"/>
        </authorList>
    </citation>
    <scope>IDENTIFICATION</scope>
</reference>
<evidence type="ECO:0000256" key="3">
    <source>
        <dbReference type="SAM" id="Phobius"/>
    </source>
</evidence>
<keyword evidence="3" id="KW-0472">Membrane</keyword>
<evidence type="ECO:0000259" key="4">
    <source>
        <dbReference type="PROSITE" id="PS50835"/>
    </source>
</evidence>
<organism evidence="6 7">
    <name type="scientific">Geospiza fortis</name>
    <name type="common">Medium ground-finch</name>
    <dbReference type="NCBI Taxonomy" id="48883"/>
    <lineage>
        <taxon>Eukaryota</taxon>
        <taxon>Metazoa</taxon>
        <taxon>Chordata</taxon>
        <taxon>Craniata</taxon>
        <taxon>Vertebrata</taxon>
        <taxon>Euteleostomi</taxon>
        <taxon>Archelosauria</taxon>
        <taxon>Archosauria</taxon>
        <taxon>Dinosauria</taxon>
        <taxon>Saurischia</taxon>
        <taxon>Theropoda</taxon>
        <taxon>Coelurosauria</taxon>
        <taxon>Aves</taxon>
        <taxon>Neognathae</taxon>
        <taxon>Neoaves</taxon>
        <taxon>Telluraves</taxon>
        <taxon>Australaves</taxon>
        <taxon>Passeriformes</taxon>
        <taxon>Thraupidae</taxon>
        <taxon>Geospiza</taxon>
    </lineage>
</organism>
<dbReference type="Gene3D" id="2.60.40.10">
    <property type="entry name" value="Immunoglobulins"/>
    <property type="match status" value="1"/>
</dbReference>
<dbReference type="InterPro" id="IPR013783">
    <property type="entry name" value="Ig-like_fold"/>
</dbReference>
<keyword evidence="3" id="KW-0812">Transmembrane</keyword>
<accession>A0A8N5I2D8</accession>
<dbReference type="InterPro" id="IPR007110">
    <property type="entry name" value="Ig-like_dom"/>
</dbReference>
<dbReference type="InterPro" id="IPR000082">
    <property type="entry name" value="SEA_dom"/>
</dbReference>
<feature type="compositionally biased region" description="Low complexity" evidence="2">
    <location>
        <begin position="103"/>
        <end position="141"/>
    </location>
</feature>
<dbReference type="CDD" id="cd00063">
    <property type="entry name" value="FN3"/>
    <property type="match status" value="1"/>
</dbReference>
<dbReference type="AlphaFoldDB" id="A0A8N5I2D8"/>
<sequence>MSERGSLGTSPGNGAGFPAFPTTGTGTTAAPESGTASSLSFSSTVTSYSSSSPGGSPAVPPSPQQSSTTGMPLATTSLPSTALVSSSPFSTAGTTGNELIENSAAATTTSTKPVPSTSGTSSMGSSAVPPSPQQSSTSNATGMPLATTSHPPTALVTATSPPSSSTATASAGSSATTPPGEGKSSTMNQGDRTTEPTANTSHSLPATSLTTLSTTNISTSASVNPSITTTCLAVSIEVQNVTEEEIQLSWSSSSSTGSLYSISVKDGKEINTRTTNETEAVIKNLLPGHEYNISVALSSCAGSNPASVAVRTDSGSCFERTEFCLSQSTGCSDLKGTVCSNDQAFSCRVWLKNEIFNNTLYNSDSKSYIEMSKSLKKEVLEAMHAELGNNHSDIFILGFRPGSVIADFLFLLPKEEAMDVGDIQTRLSNVLRSKFGSQSQVQTLYVQSSTDNISSWRAAVIVLGVLLGVALVLILLAILFYIHVRRRSGMDFSPLYTW</sequence>
<keyword evidence="1" id="KW-0393">Immunoglobulin domain</keyword>
<feature type="compositionally biased region" description="Polar residues" evidence="2">
    <location>
        <begin position="183"/>
        <end position="199"/>
    </location>
</feature>
<feature type="compositionally biased region" description="Low complexity" evidence="2">
    <location>
        <begin position="16"/>
        <end position="57"/>
    </location>
</feature>
<dbReference type="InterPro" id="IPR036364">
    <property type="entry name" value="SEA_dom_sf"/>
</dbReference>
<dbReference type="SUPFAM" id="SSF49265">
    <property type="entry name" value="Fibronectin type III"/>
    <property type="match status" value="1"/>
</dbReference>
<dbReference type="PROSITE" id="PS50853">
    <property type="entry name" value="FN3"/>
    <property type="match status" value="1"/>
</dbReference>
<feature type="domain" description="Fibronectin type-III" evidence="5">
    <location>
        <begin position="232"/>
        <end position="317"/>
    </location>
</feature>
<gene>
    <name evidence="7" type="primary">LOC115948594</name>
</gene>
<proteinExistence type="predicted"/>
<evidence type="ECO:0000313" key="7">
    <source>
        <dbReference type="RefSeq" id="XP_030918006.1"/>
    </source>
</evidence>
<evidence type="ECO:0000259" key="5">
    <source>
        <dbReference type="PROSITE" id="PS50853"/>
    </source>
</evidence>
<dbReference type="GeneID" id="115948594"/>
<dbReference type="RefSeq" id="XP_030918006.1">
    <property type="nucleotide sequence ID" value="XM_031062146.1"/>
</dbReference>